<feature type="region of interest" description="Disordered" evidence="14">
    <location>
        <begin position="114"/>
        <end position="133"/>
    </location>
</feature>
<protein>
    <recommendedName>
        <fullName evidence="16">EF-hand domain-containing protein</fullName>
    </recommendedName>
</protein>
<keyword evidence="9 15" id="KW-1133">Transmembrane helix</keyword>
<dbReference type="Gene3D" id="1.10.238.10">
    <property type="entry name" value="EF-hand"/>
    <property type="match status" value="1"/>
</dbReference>
<dbReference type="PROSITE" id="PS50222">
    <property type="entry name" value="EF_HAND_2"/>
    <property type="match status" value="1"/>
</dbReference>
<dbReference type="InterPro" id="IPR027359">
    <property type="entry name" value="Volt_channel_dom_sf"/>
</dbReference>
<evidence type="ECO:0000256" key="1">
    <source>
        <dbReference type="ARBA" id="ARBA00004141"/>
    </source>
</evidence>
<organism evidence="17 18">
    <name type="scientific">Prorocentrum cordatum</name>
    <dbReference type="NCBI Taxonomy" id="2364126"/>
    <lineage>
        <taxon>Eukaryota</taxon>
        <taxon>Sar</taxon>
        <taxon>Alveolata</taxon>
        <taxon>Dinophyceae</taxon>
        <taxon>Prorocentrales</taxon>
        <taxon>Prorocentraceae</taxon>
        <taxon>Prorocentrum</taxon>
    </lineage>
</organism>
<dbReference type="InterPro" id="IPR011992">
    <property type="entry name" value="EF-hand-dom_pair"/>
</dbReference>
<name>A0ABN9UIR3_9DINO</name>
<comment type="subcellular location">
    <subcellularLocation>
        <location evidence="1">Membrane</location>
        <topology evidence="1">Multi-pass membrane protein</topology>
    </subcellularLocation>
</comment>
<feature type="compositionally biased region" description="Low complexity" evidence="14">
    <location>
        <begin position="206"/>
        <end position="218"/>
    </location>
</feature>
<feature type="compositionally biased region" description="Polar residues" evidence="14">
    <location>
        <begin position="233"/>
        <end position="249"/>
    </location>
</feature>
<evidence type="ECO:0000256" key="7">
    <source>
        <dbReference type="ARBA" id="ARBA00022837"/>
    </source>
</evidence>
<dbReference type="PANTHER" id="PTHR45628:SF7">
    <property type="entry name" value="VOLTAGE-DEPENDENT CALCIUM CHANNEL TYPE A SUBUNIT ALPHA-1"/>
    <property type="match status" value="1"/>
</dbReference>
<evidence type="ECO:0000256" key="4">
    <source>
        <dbReference type="ARBA" id="ARBA00022568"/>
    </source>
</evidence>
<feature type="compositionally biased region" description="Low complexity" evidence="14">
    <location>
        <begin position="1"/>
        <end position="18"/>
    </location>
</feature>
<feature type="transmembrane region" description="Helical" evidence="15">
    <location>
        <begin position="421"/>
        <end position="440"/>
    </location>
</feature>
<keyword evidence="13" id="KW-0407">Ion channel</keyword>
<evidence type="ECO:0000256" key="3">
    <source>
        <dbReference type="ARBA" id="ARBA00022553"/>
    </source>
</evidence>
<dbReference type="SMART" id="SM00054">
    <property type="entry name" value="EFh"/>
    <property type="match status" value="1"/>
</dbReference>
<keyword evidence="4" id="KW-0109">Calcium transport</keyword>
<evidence type="ECO:0000256" key="6">
    <source>
        <dbReference type="ARBA" id="ARBA00022692"/>
    </source>
</evidence>
<dbReference type="PROSITE" id="PS00018">
    <property type="entry name" value="EF_HAND_1"/>
    <property type="match status" value="1"/>
</dbReference>
<dbReference type="InterPro" id="IPR005821">
    <property type="entry name" value="Ion_trans_dom"/>
</dbReference>
<evidence type="ECO:0000256" key="15">
    <source>
        <dbReference type="SAM" id="Phobius"/>
    </source>
</evidence>
<dbReference type="PANTHER" id="PTHR45628">
    <property type="entry name" value="VOLTAGE-DEPENDENT CALCIUM CHANNEL TYPE A SUBUNIT ALPHA-1"/>
    <property type="match status" value="1"/>
</dbReference>
<keyword evidence="18" id="KW-1185">Reference proteome</keyword>
<dbReference type="Proteomes" id="UP001189429">
    <property type="component" value="Unassembled WGS sequence"/>
</dbReference>
<keyword evidence="10" id="KW-0406">Ion transport</keyword>
<feature type="transmembrane region" description="Helical" evidence="15">
    <location>
        <begin position="519"/>
        <end position="541"/>
    </location>
</feature>
<dbReference type="Pfam" id="PF00520">
    <property type="entry name" value="Ion_trans"/>
    <property type="match status" value="1"/>
</dbReference>
<evidence type="ECO:0000313" key="17">
    <source>
        <dbReference type="EMBL" id="CAK0859564.1"/>
    </source>
</evidence>
<feature type="region of interest" description="Disordered" evidence="14">
    <location>
        <begin position="1"/>
        <end position="50"/>
    </location>
</feature>
<keyword evidence="3" id="KW-0597">Phosphoprotein</keyword>
<dbReference type="Gene3D" id="1.20.120.350">
    <property type="entry name" value="Voltage-gated potassium channels. Chain C"/>
    <property type="match status" value="1"/>
</dbReference>
<feature type="compositionally biased region" description="Basic and acidic residues" evidence="14">
    <location>
        <begin position="119"/>
        <end position="133"/>
    </location>
</feature>
<keyword evidence="12" id="KW-0325">Glycoprotein</keyword>
<accession>A0ABN9UIR3</accession>
<proteinExistence type="predicted"/>
<dbReference type="SUPFAM" id="SSF47473">
    <property type="entry name" value="EF-hand"/>
    <property type="match status" value="1"/>
</dbReference>
<keyword evidence="6 15" id="KW-0812">Transmembrane</keyword>
<evidence type="ECO:0000256" key="2">
    <source>
        <dbReference type="ARBA" id="ARBA00022448"/>
    </source>
</evidence>
<keyword evidence="2" id="KW-0813">Transport</keyword>
<feature type="transmembrane region" description="Helical" evidence="15">
    <location>
        <begin position="475"/>
        <end position="498"/>
    </location>
</feature>
<evidence type="ECO:0000256" key="5">
    <source>
        <dbReference type="ARBA" id="ARBA00022673"/>
    </source>
</evidence>
<gene>
    <name evidence="17" type="ORF">PCOR1329_LOCUS48893</name>
</gene>
<dbReference type="SUPFAM" id="SSF81324">
    <property type="entry name" value="Voltage-gated potassium channels"/>
    <property type="match status" value="1"/>
</dbReference>
<feature type="compositionally biased region" description="Basic residues" evidence="14">
    <location>
        <begin position="21"/>
        <end position="38"/>
    </location>
</feature>
<evidence type="ECO:0000256" key="8">
    <source>
        <dbReference type="ARBA" id="ARBA00022882"/>
    </source>
</evidence>
<sequence>MDDQGSASEASSSHASESGGHRPRPTRGGRAVRMKSLRQSRAGMHNGEPGGVCGCGQLQAFLEARLSQLEEAGRVLVDKQVASILEALAQSSRAPQPPEQRPGLLQSREGRLCAGHLGGEGRRGGPGARDPDARCVDVTEEAGGVAPHTGCGGLFSEDGPALEGGGLRASLRGLWAPQSAPEAEDTASPSDEAGSRNQLGPRKLSRSSSGVSKTSKASANLSMESALPCVHEQLQSPTTKTRISTSPAPSDTDLDQARPRPTRSQSKRSGSSKKSIRSEVKRPTVLSWVNDTSRDQSRRSTTRFTMFLRSLPVPGTDEFLSCLQRASSLKEPDRVGPLHRCVRSLQFSFVCQSVILLNTFFVLVDTNYQIENLDKDALPIPFPVDLFFGIFYTGELALRIYTHRYFFFIGEEASWNWFDTFLVIVTMLDLLGSMGGNVGYTRVFRVLKVVKVLRVVRVLQFFTDLRMMINCVLASIVSLFWCIVMIVFVMFIFAVYFTQEATRYMKEDGPPNVELADYPLIRVFFGNVQTSILTLFMSVTGGEDWRNVYVVLQPVGDMPCAFFLAFIFVFLFSILNIIMSIFVEKGVKMAEPDTNNQILEARRKQAADRKELMQMFNKVDADGSQTISQDEFEICVATEEFKDFLSTRGIDIKEARTFFDMVADTIGDRELDVNHVVRCCLGIKGFATSVDLHILRYEVREAMRLIEELHVAFCADSSSLESPRSGSDNCDV</sequence>
<dbReference type="EMBL" id="CAUYUJ010015914">
    <property type="protein sequence ID" value="CAK0859564.1"/>
    <property type="molecule type" value="Genomic_DNA"/>
</dbReference>
<keyword evidence="11 15" id="KW-0472">Membrane</keyword>
<keyword evidence="7" id="KW-0106">Calcium</keyword>
<evidence type="ECO:0000256" key="11">
    <source>
        <dbReference type="ARBA" id="ARBA00023136"/>
    </source>
</evidence>
<evidence type="ECO:0000259" key="16">
    <source>
        <dbReference type="PROSITE" id="PS50222"/>
    </source>
</evidence>
<evidence type="ECO:0000256" key="13">
    <source>
        <dbReference type="ARBA" id="ARBA00023303"/>
    </source>
</evidence>
<feature type="domain" description="EF-hand" evidence="16">
    <location>
        <begin position="607"/>
        <end position="642"/>
    </location>
</feature>
<keyword evidence="8" id="KW-0851">Voltage-gated channel</keyword>
<dbReference type="Gene3D" id="1.10.287.70">
    <property type="match status" value="1"/>
</dbReference>
<dbReference type="InterPro" id="IPR050599">
    <property type="entry name" value="VDCC_alpha-1_subunit"/>
</dbReference>
<reference evidence="17" key="1">
    <citation type="submission" date="2023-10" db="EMBL/GenBank/DDBJ databases">
        <authorList>
            <person name="Chen Y."/>
            <person name="Shah S."/>
            <person name="Dougan E. K."/>
            <person name="Thang M."/>
            <person name="Chan C."/>
        </authorList>
    </citation>
    <scope>NUCLEOTIDE SEQUENCE [LARGE SCALE GENOMIC DNA]</scope>
</reference>
<evidence type="ECO:0000313" key="18">
    <source>
        <dbReference type="Proteomes" id="UP001189429"/>
    </source>
</evidence>
<evidence type="ECO:0000256" key="10">
    <source>
        <dbReference type="ARBA" id="ARBA00023065"/>
    </source>
</evidence>
<evidence type="ECO:0000256" key="14">
    <source>
        <dbReference type="SAM" id="MobiDB-lite"/>
    </source>
</evidence>
<feature type="region of interest" description="Disordered" evidence="14">
    <location>
        <begin position="177"/>
        <end position="279"/>
    </location>
</feature>
<dbReference type="InterPro" id="IPR002048">
    <property type="entry name" value="EF_hand_dom"/>
</dbReference>
<dbReference type="InterPro" id="IPR018247">
    <property type="entry name" value="EF_Hand_1_Ca_BS"/>
</dbReference>
<feature type="transmembrane region" description="Helical" evidence="15">
    <location>
        <begin position="561"/>
        <end position="583"/>
    </location>
</feature>
<comment type="caution">
    <text evidence="17">The sequence shown here is derived from an EMBL/GenBank/DDBJ whole genome shotgun (WGS) entry which is preliminary data.</text>
</comment>
<evidence type="ECO:0000256" key="9">
    <source>
        <dbReference type="ARBA" id="ARBA00022989"/>
    </source>
</evidence>
<evidence type="ECO:0000256" key="12">
    <source>
        <dbReference type="ARBA" id="ARBA00023180"/>
    </source>
</evidence>
<keyword evidence="5" id="KW-0107">Calcium channel</keyword>